<dbReference type="GeneID" id="41598506"/>
<evidence type="ECO:0000313" key="2">
    <source>
        <dbReference type="EMBL" id="AIF84861.1"/>
    </source>
</evidence>
<dbReference type="RefSeq" id="WP_148701363.1">
    <property type="nucleotide sequence ID" value="NZ_CP007174.1"/>
</dbReference>
<dbReference type="Proteomes" id="UP000028194">
    <property type="component" value="Chromosome"/>
</dbReference>
<feature type="region of interest" description="Disordered" evidence="1">
    <location>
        <begin position="189"/>
        <end position="209"/>
    </location>
</feature>
<organism evidence="2 3">
    <name type="scientific">Candidatus Nitrososphaera evergladensis SR1</name>
    <dbReference type="NCBI Taxonomy" id="1459636"/>
    <lineage>
        <taxon>Archaea</taxon>
        <taxon>Nitrososphaerota</taxon>
        <taxon>Nitrososphaeria</taxon>
        <taxon>Nitrososphaerales</taxon>
        <taxon>Nitrososphaeraceae</taxon>
        <taxon>Nitrososphaera</taxon>
    </lineage>
</organism>
<gene>
    <name evidence="2" type="ORF">NTE_02821</name>
</gene>
<sequence>MTRMSQGDSGTKIKASMMTKHRFLATAMTGILLTAAFSAAWVTTTIGTANAQVVVGESTIARDSVLLTGPLTIPAGGFMHVYDATPYHIMKGHIALQVPCDAQHNASVQVLIGQAPDLKPANLEFVSQLSTPGEQCMYHVDIASHDDPNNPIITDVAIKNAGSEDVQLTDTSTVFVGVDEIMPNLAAAEQGGAEGGGGGGMNMTEGGGM</sequence>
<keyword evidence="3" id="KW-1185">Reference proteome</keyword>
<reference evidence="2 3" key="1">
    <citation type="journal article" date="2014" name="PLoS ONE">
        <title>Genome Sequence of Candidatus Nitrososphaera evergladensis from Group I.1b Enriched from Everglades Soil Reveals Novel Genomic Features of the Ammonia-Oxidizing Archaea.</title>
        <authorList>
            <person name="Zhalnina K.V."/>
            <person name="Dias R."/>
            <person name="Leonard M.T."/>
            <person name="Dorr de Quadros P."/>
            <person name="Camargo F.A."/>
            <person name="Drew J.C."/>
            <person name="Farmerie W.G."/>
            <person name="Daroub S.H."/>
            <person name="Triplett E.W."/>
        </authorList>
    </citation>
    <scope>NUCLEOTIDE SEQUENCE [LARGE SCALE GENOMIC DNA]</scope>
    <source>
        <strain evidence="2 3">SR1</strain>
    </source>
</reference>
<dbReference type="EMBL" id="CP007174">
    <property type="protein sequence ID" value="AIF84861.1"/>
    <property type="molecule type" value="Genomic_DNA"/>
</dbReference>
<dbReference type="AlphaFoldDB" id="A0A075MTE2"/>
<dbReference type="OrthoDB" id="12047at2157"/>
<proteinExistence type="predicted"/>
<name>A0A075MTE2_9ARCH</name>
<evidence type="ECO:0000313" key="3">
    <source>
        <dbReference type="Proteomes" id="UP000028194"/>
    </source>
</evidence>
<feature type="compositionally biased region" description="Gly residues" evidence="1">
    <location>
        <begin position="192"/>
        <end position="209"/>
    </location>
</feature>
<evidence type="ECO:0000256" key="1">
    <source>
        <dbReference type="SAM" id="MobiDB-lite"/>
    </source>
</evidence>
<accession>A0A075MTE2</accession>
<dbReference type="STRING" id="1459636.NTE_02821"/>
<dbReference type="KEGG" id="nev:NTE_02821"/>
<dbReference type="HOGENOM" id="CLU_117972_0_0_2"/>
<protein>
    <submittedName>
        <fullName evidence="2">Uncharacterized protein</fullName>
    </submittedName>
</protein>